<evidence type="ECO:0000259" key="2">
    <source>
        <dbReference type="Pfam" id="PF10400"/>
    </source>
</evidence>
<dbReference type="EMBL" id="BRXE01000011">
    <property type="protein sequence ID" value="GLB82411.1"/>
    <property type="molecule type" value="Genomic_DNA"/>
</dbReference>
<evidence type="ECO:0000313" key="3">
    <source>
        <dbReference type="EMBL" id="GLB82411.1"/>
    </source>
</evidence>
<dbReference type="PANTHER" id="PTHR43252:SF2">
    <property type="entry name" value="TRANSCRIPTION REGULATOR, PADR-LIKE FAMILY"/>
    <property type="match status" value="1"/>
</dbReference>
<dbReference type="Gene3D" id="6.10.140.190">
    <property type="match status" value="1"/>
</dbReference>
<dbReference type="InterPro" id="IPR018309">
    <property type="entry name" value="Tscrpt_reg_PadR_C"/>
</dbReference>
<dbReference type="Pfam" id="PF03551">
    <property type="entry name" value="PadR"/>
    <property type="match status" value="1"/>
</dbReference>
<sequence>MHILGADANEGSDPRISHASYIVLGIVAVRGPTTSYQLKSYVSGSIGYFWPLPHAVLYREPKRLEALGLLTSHTETDGRRRQFFEITEDGTAALRSWIEEPASQAPELRDEALLKLHFGSLVDGASVQRMAEEQLLVRKSRLAFFSDLENRYRNWPEHGHALATLKAGQAFERAFIAFWRELATNANDLRTSRPTSDDAREELR</sequence>
<keyword evidence="5" id="KW-1185">Reference proteome</keyword>
<organism evidence="4 5">
    <name type="scientific">Mycobacterium kiyosense</name>
    <dbReference type="NCBI Taxonomy" id="2871094"/>
    <lineage>
        <taxon>Bacteria</taxon>
        <taxon>Bacillati</taxon>
        <taxon>Actinomycetota</taxon>
        <taxon>Actinomycetes</taxon>
        <taxon>Mycobacteriales</taxon>
        <taxon>Mycobacteriaceae</taxon>
        <taxon>Mycobacterium</taxon>
    </lineage>
</organism>
<dbReference type="InterPro" id="IPR036390">
    <property type="entry name" value="WH_DNA-bd_sf"/>
</dbReference>
<dbReference type="InterPro" id="IPR005149">
    <property type="entry name" value="Tscrpt_reg_PadR_N"/>
</dbReference>
<dbReference type="Gene3D" id="1.10.10.10">
    <property type="entry name" value="Winged helix-like DNA-binding domain superfamily/Winged helix DNA-binding domain"/>
    <property type="match status" value="1"/>
</dbReference>
<dbReference type="RefSeq" id="WP_236979439.1">
    <property type="nucleotide sequence ID" value="NZ_BRXE01000011.1"/>
</dbReference>
<dbReference type="SUPFAM" id="SSF46785">
    <property type="entry name" value="Winged helix' DNA-binding domain"/>
    <property type="match status" value="1"/>
</dbReference>
<proteinExistence type="predicted"/>
<dbReference type="GeneID" id="83630458"/>
<comment type="caution">
    <text evidence="4">The sequence shown here is derived from an EMBL/GenBank/DDBJ whole genome shotgun (WGS) entry which is preliminary data.</text>
</comment>
<evidence type="ECO:0000313" key="5">
    <source>
        <dbReference type="Proteomes" id="UP001064782"/>
    </source>
</evidence>
<evidence type="ECO:0000259" key="1">
    <source>
        <dbReference type="Pfam" id="PF03551"/>
    </source>
</evidence>
<protein>
    <submittedName>
        <fullName evidence="4">PadR family transcriptional regulator</fullName>
    </submittedName>
</protein>
<evidence type="ECO:0000313" key="4">
    <source>
        <dbReference type="EMBL" id="GLD30651.1"/>
    </source>
</evidence>
<dbReference type="InterPro" id="IPR036388">
    <property type="entry name" value="WH-like_DNA-bd_sf"/>
</dbReference>
<dbReference type="Proteomes" id="UP001064782">
    <property type="component" value="Unassembled WGS sequence"/>
</dbReference>
<dbReference type="AlphaFoldDB" id="A0A9P3Q462"/>
<dbReference type="Proteomes" id="UP001165663">
    <property type="component" value="Unassembled WGS sequence"/>
</dbReference>
<name>A0A9P3Q462_9MYCO</name>
<reference evidence="4" key="1">
    <citation type="submission" date="2022-08" db="EMBL/GenBank/DDBJ databases">
        <title>Mycobacterium kiyosense sp. nov., scotochromogenic slow-glowing species isolated from respiratory specimens.</title>
        <authorList>
            <person name="Fukano H."/>
            <person name="Kazumi Y."/>
            <person name="Sakagami N."/>
            <person name="Ato M."/>
            <person name="Mitarai S."/>
            <person name="Hoshino Y."/>
        </authorList>
    </citation>
    <scope>NUCLEOTIDE SEQUENCE</scope>
    <source>
        <strain evidence="4">1413</strain>
        <strain evidence="3">SRL2020-028</strain>
    </source>
</reference>
<feature type="domain" description="Transcription regulator PadR C-terminal" evidence="2">
    <location>
        <begin position="108"/>
        <end position="182"/>
    </location>
</feature>
<gene>
    <name evidence="4" type="ORF">Mkiyose1413_25340</name>
    <name evidence="3" type="ORF">SRL2020028_16670</name>
</gene>
<feature type="domain" description="Transcription regulator PadR N-terminal" evidence="1">
    <location>
        <begin position="23"/>
        <end position="95"/>
    </location>
</feature>
<dbReference type="Pfam" id="PF10400">
    <property type="entry name" value="Vir_act_alpha_C"/>
    <property type="match status" value="1"/>
</dbReference>
<dbReference type="EMBL" id="BRZI01000016">
    <property type="protein sequence ID" value="GLD30651.1"/>
    <property type="molecule type" value="Genomic_DNA"/>
</dbReference>
<dbReference type="PANTHER" id="PTHR43252">
    <property type="entry name" value="TRANSCRIPTIONAL REGULATOR YQJI"/>
    <property type="match status" value="1"/>
</dbReference>
<accession>A0A9P3Q462</accession>